<dbReference type="Gene3D" id="3.10.28.20">
    <property type="entry name" value="Acetamidase/Formamidase-like domains"/>
    <property type="match status" value="1"/>
</dbReference>
<evidence type="ECO:0000313" key="1">
    <source>
        <dbReference type="EMBL" id="UVE49725.1"/>
    </source>
</evidence>
<keyword evidence="2" id="KW-1185">Reference proteome</keyword>
<sequence length="319" mass="34289">MSSNFTVDHELTAAEENIHNKWDNRLEPLVTVDPGSVVRFECRDALDRQITPQSTAEDFANVDFDPVHPLTGPVAVAGAEPGDVLAVEFLDFEHKGWGYTGYFPGGMGFGLLPEDFEEPGLHVWDLDDEVAHFVDGIEVPLGMFAGVSGVAPAEDGAHNTLPPRDTGGNMDIKHLTKGSTLYLPVEVEGALFSTGDCHAAQGDGEVCVTGIEAPMFVTARFDVLKGKSISQPEFETSGPFTPTGMDEPMYGTSGVADDLMVATKKAIRHMISHLQVEHGLTAGEAYILCSAAVDLKINEVVDAPNWTVSAYLPESIFPE</sequence>
<dbReference type="RefSeq" id="WP_258302130.1">
    <property type="nucleotide sequence ID" value="NZ_CP078063.1"/>
</dbReference>
<organism evidence="1 2">
    <name type="scientific">Haloferax larsenii</name>
    <dbReference type="NCBI Taxonomy" id="302484"/>
    <lineage>
        <taxon>Archaea</taxon>
        <taxon>Methanobacteriati</taxon>
        <taxon>Methanobacteriota</taxon>
        <taxon>Stenosarchaea group</taxon>
        <taxon>Halobacteria</taxon>
        <taxon>Halobacteriales</taxon>
        <taxon>Haloferacaceae</taxon>
        <taxon>Haloferax</taxon>
    </lineage>
</organism>
<dbReference type="Pfam" id="PF03069">
    <property type="entry name" value="FmdA_AmdA"/>
    <property type="match status" value="2"/>
</dbReference>
<evidence type="ECO:0000313" key="2">
    <source>
        <dbReference type="Proteomes" id="UP001058330"/>
    </source>
</evidence>
<dbReference type="EMBL" id="CP078063">
    <property type="protein sequence ID" value="UVE49725.1"/>
    <property type="molecule type" value="Genomic_DNA"/>
</dbReference>
<dbReference type="Gene3D" id="2.60.120.580">
    <property type="entry name" value="Acetamidase/Formamidase-like domains"/>
    <property type="match status" value="2"/>
</dbReference>
<proteinExistence type="predicted"/>
<dbReference type="PANTHER" id="PTHR31891:SF1">
    <property type="entry name" value="FORMAMIDASE C869.04-RELATED"/>
    <property type="match status" value="1"/>
</dbReference>
<reference evidence="1" key="1">
    <citation type="submission" date="2021-07" db="EMBL/GenBank/DDBJ databases">
        <title>Studies on halocins as antimicrobial molecules from haloarchaea.</title>
        <authorList>
            <person name="Kumar S."/>
            <person name="Khare S.K."/>
        </authorList>
    </citation>
    <scope>NUCLEOTIDE SEQUENCE</scope>
    <source>
        <strain evidence="1">NCIM 5678</strain>
    </source>
</reference>
<accession>A0ABY5RDR8</accession>
<dbReference type="InterPro" id="IPR004304">
    <property type="entry name" value="FmdA_AmdA"/>
</dbReference>
<protein>
    <submittedName>
        <fullName evidence="1">Acetamidase/formamidase family protein</fullName>
    </submittedName>
</protein>
<dbReference type="PANTHER" id="PTHR31891">
    <property type="entry name" value="FORMAMIDASE C869.04-RELATED"/>
    <property type="match status" value="1"/>
</dbReference>
<dbReference type="SUPFAM" id="SSF141130">
    <property type="entry name" value="Acetamidase/Formamidase-like"/>
    <property type="match status" value="1"/>
</dbReference>
<name>A0ABY5RDR8_HALLR</name>
<dbReference type="Proteomes" id="UP001058330">
    <property type="component" value="Chromosome"/>
</dbReference>
<dbReference type="GeneID" id="74529740"/>
<gene>
    <name evidence="1" type="ORF">KU306_12500</name>
</gene>